<evidence type="ECO:0000313" key="1">
    <source>
        <dbReference type="EMBL" id="MBW4668237.1"/>
    </source>
</evidence>
<comment type="caution">
    <text evidence="1">The sequence shown here is derived from an EMBL/GenBank/DDBJ whole genome shotgun (WGS) entry which is preliminary data.</text>
</comment>
<dbReference type="AlphaFoldDB" id="A0A951QLJ2"/>
<dbReference type="Gene3D" id="2.60.40.1120">
    <property type="entry name" value="Carboxypeptidase-like, regulatory domain"/>
    <property type="match status" value="2"/>
</dbReference>
<proteinExistence type="predicted"/>
<keyword evidence="1" id="KW-0645">Protease</keyword>
<dbReference type="Pfam" id="PF13620">
    <property type="entry name" value="CarboxypepD_reg"/>
    <property type="match status" value="1"/>
</dbReference>
<dbReference type="InterPro" id="IPR008969">
    <property type="entry name" value="CarboxyPept-like_regulatory"/>
</dbReference>
<keyword evidence="1" id="KW-0378">Hydrolase</keyword>
<protein>
    <submittedName>
        <fullName evidence="1">Carboxypeptidase regulatory-like domain-containing protein</fullName>
    </submittedName>
</protein>
<sequence length="196" mass="21910">MEKIEIRHKVAIAGTTSDEITKQPIADTFVELIGQNLHIEMSENGTFYLIDQQTGLVKLPTSLSKIQNGFFYFMDLPNGEYTLKVSAPKLESRYEPVKEQKVTPPNLQANVQLSPTRLIGRVSSDKNEPITKALVKLVGSEYQTLTNDKGEYILLGIVASKPKVQVSHPKFEQSNQEVELIAGIEHIQDFSLKPLS</sequence>
<gene>
    <name evidence="1" type="ORF">KME60_12635</name>
</gene>
<reference evidence="1" key="2">
    <citation type="journal article" date="2022" name="Microbiol. Resour. Announc.">
        <title>Metagenome Sequencing to Explore Phylogenomics of Terrestrial Cyanobacteria.</title>
        <authorList>
            <person name="Ward R.D."/>
            <person name="Stajich J.E."/>
            <person name="Johansen J.R."/>
            <person name="Huntemann M."/>
            <person name="Clum A."/>
            <person name="Foster B."/>
            <person name="Foster B."/>
            <person name="Roux S."/>
            <person name="Palaniappan K."/>
            <person name="Varghese N."/>
            <person name="Mukherjee S."/>
            <person name="Reddy T.B.K."/>
            <person name="Daum C."/>
            <person name="Copeland A."/>
            <person name="Chen I.A."/>
            <person name="Ivanova N.N."/>
            <person name="Kyrpides N.C."/>
            <person name="Shapiro N."/>
            <person name="Eloe-Fadrosh E.A."/>
            <person name="Pietrasiak N."/>
        </authorList>
    </citation>
    <scope>NUCLEOTIDE SEQUENCE</scope>
    <source>
        <strain evidence="1">GSE-NOS-MK-12-04C</strain>
    </source>
</reference>
<keyword evidence="1" id="KW-0121">Carboxypeptidase</keyword>
<accession>A0A951QLJ2</accession>
<dbReference type="Proteomes" id="UP000729701">
    <property type="component" value="Unassembled WGS sequence"/>
</dbReference>
<dbReference type="SUPFAM" id="SSF49464">
    <property type="entry name" value="Carboxypeptidase regulatory domain-like"/>
    <property type="match status" value="2"/>
</dbReference>
<dbReference type="EMBL" id="JAHHGZ010000011">
    <property type="protein sequence ID" value="MBW4668237.1"/>
    <property type="molecule type" value="Genomic_DNA"/>
</dbReference>
<reference evidence="1" key="1">
    <citation type="submission" date="2021-05" db="EMBL/GenBank/DDBJ databases">
        <authorList>
            <person name="Pietrasiak N."/>
            <person name="Ward R."/>
            <person name="Stajich J.E."/>
            <person name="Kurbessoian T."/>
        </authorList>
    </citation>
    <scope>NUCLEOTIDE SEQUENCE</scope>
    <source>
        <strain evidence="1">GSE-NOS-MK-12-04C</strain>
    </source>
</reference>
<evidence type="ECO:0000313" key="2">
    <source>
        <dbReference type="Proteomes" id="UP000729701"/>
    </source>
</evidence>
<organism evidence="1 2">
    <name type="scientific">Cyanomargarita calcarea GSE-NOS-MK-12-04C</name>
    <dbReference type="NCBI Taxonomy" id="2839659"/>
    <lineage>
        <taxon>Bacteria</taxon>
        <taxon>Bacillati</taxon>
        <taxon>Cyanobacteriota</taxon>
        <taxon>Cyanophyceae</taxon>
        <taxon>Nostocales</taxon>
        <taxon>Cyanomargaritaceae</taxon>
        <taxon>Cyanomargarita</taxon>
    </lineage>
</organism>
<name>A0A951QLJ2_9CYAN</name>
<dbReference type="GO" id="GO:0004180">
    <property type="term" value="F:carboxypeptidase activity"/>
    <property type="evidence" value="ECO:0007669"/>
    <property type="project" value="UniProtKB-KW"/>
</dbReference>